<organism evidence="9 10">
    <name type="scientific">Salinadaptatus halalkaliphilus</name>
    <dbReference type="NCBI Taxonomy" id="2419781"/>
    <lineage>
        <taxon>Archaea</taxon>
        <taxon>Methanobacteriati</taxon>
        <taxon>Methanobacteriota</taxon>
        <taxon>Stenosarchaea group</taxon>
        <taxon>Halobacteria</taxon>
        <taxon>Halobacteriales</taxon>
        <taxon>Natrialbaceae</taxon>
        <taxon>Salinadaptatus</taxon>
    </lineage>
</organism>
<dbReference type="GO" id="GO:0140114">
    <property type="term" value="P:cellular detoxification of fluoride"/>
    <property type="evidence" value="ECO:0007669"/>
    <property type="project" value="UniProtKB-UniRule"/>
</dbReference>
<dbReference type="RefSeq" id="WP_141466507.1">
    <property type="nucleotide sequence ID" value="NZ_RBZW01000076.1"/>
</dbReference>
<dbReference type="EMBL" id="RBZW01000076">
    <property type="protein sequence ID" value="THE62875.1"/>
    <property type="molecule type" value="Genomic_DNA"/>
</dbReference>
<dbReference type="Proteomes" id="UP000318864">
    <property type="component" value="Unassembled WGS sequence"/>
</dbReference>
<keyword evidence="3 8" id="KW-0812">Transmembrane</keyword>
<dbReference type="GO" id="GO:0005886">
    <property type="term" value="C:plasma membrane"/>
    <property type="evidence" value="ECO:0007669"/>
    <property type="project" value="UniProtKB-SubCell"/>
</dbReference>
<accession>A0A4S3TJ29</accession>
<evidence type="ECO:0000256" key="8">
    <source>
        <dbReference type="HAMAP-Rule" id="MF_00454"/>
    </source>
</evidence>
<evidence type="ECO:0000256" key="3">
    <source>
        <dbReference type="ARBA" id="ARBA00022692"/>
    </source>
</evidence>
<comment type="caution">
    <text evidence="8">Lacks conserved residue(s) required for the propagation of feature annotation.</text>
</comment>
<keyword evidence="8" id="KW-0813">Transport</keyword>
<evidence type="ECO:0000256" key="7">
    <source>
        <dbReference type="ARBA" id="ARBA00035585"/>
    </source>
</evidence>
<sequence>MPDRHPLVRLETLALIGVGGFAGANLRYFAMGIVPEDLAILLVNVVGCAVLGFLVYEAQYTGLVDRQSRLVFTTGFLSSLTTYSGFALGIAEAGSLAVALAIVAGNYGLGFVGVLLGRLVAGRLRGEPS</sequence>
<keyword evidence="5 8" id="KW-0472">Membrane</keyword>
<comment type="catalytic activity">
    <reaction evidence="7">
        <text>fluoride(in) = fluoride(out)</text>
        <dbReference type="Rhea" id="RHEA:76159"/>
        <dbReference type="ChEBI" id="CHEBI:17051"/>
    </reaction>
    <physiologicalReaction direction="left-to-right" evidence="7">
        <dbReference type="Rhea" id="RHEA:76160"/>
    </physiologicalReaction>
</comment>
<name>A0A4S3TJ29_9EURY</name>
<evidence type="ECO:0000256" key="2">
    <source>
        <dbReference type="ARBA" id="ARBA00022475"/>
    </source>
</evidence>
<proteinExistence type="inferred from homology"/>
<evidence type="ECO:0000256" key="6">
    <source>
        <dbReference type="ARBA" id="ARBA00035120"/>
    </source>
</evidence>
<comment type="similarity">
    <text evidence="6 8">Belongs to the fluoride channel Fluc/FEX (TC 1.A.43) family.</text>
</comment>
<keyword evidence="10" id="KW-1185">Reference proteome</keyword>
<dbReference type="Pfam" id="PF02537">
    <property type="entry name" value="CRCB"/>
    <property type="match status" value="1"/>
</dbReference>
<keyword evidence="4 8" id="KW-1133">Transmembrane helix</keyword>
<feature type="transmembrane region" description="Helical" evidence="8">
    <location>
        <begin position="12"/>
        <end position="33"/>
    </location>
</feature>
<evidence type="ECO:0000313" key="9">
    <source>
        <dbReference type="EMBL" id="THE62875.1"/>
    </source>
</evidence>
<gene>
    <name evidence="8" type="primary">fluC</name>
    <name evidence="8" type="synonym">crcB</name>
    <name evidence="9" type="ORF">D8Y22_20670</name>
</gene>
<comment type="subcellular location">
    <subcellularLocation>
        <location evidence="1 8">Cell membrane</location>
        <topology evidence="1 8">Multi-pass membrane protein</topology>
    </subcellularLocation>
</comment>
<evidence type="ECO:0000256" key="5">
    <source>
        <dbReference type="ARBA" id="ARBA00023136"/>
    </source>
</evidence>
<dbReference type="OrthoDB" id="253428at2157"/>
<comment type="caution">
    <text evidence="9">The sequence shown here is derived from an EMBL/GenBank/DDBJ whole genome shotgun (WGS) entry which is preliminary data.</text>
</comment>
<evidence type="ECO:0000256" key="1">
    <source>
        <dbReference type="ARBA" id="ARBA00004651"/>
    </source>
</evidence>
<dbReference type="HAMAP" id="MF_00454">
    <property type="entry name" value="FluC"/>
    <property type="match status" value="1"/>
</dbReference>
<comment type="function">
    <text evidence="8">Fluoride-specific ion channel. Important for reducing fluoride concentration in the cell, thus reducing its toxicity.</text>
</comment>
<keyword evidence="8" id="KW-0406">Ion transport</keyword>
<dbReference type="InterPro" id="IPR003691">
    <property type="entry name" value="FluC"/>
</dbReference>
<feature type="transmembrane region" description="Helical" evidence="8">
    <location>
        <begin position="70"/>
        <end position="91"/>
    </location>
</feature>
<reference evidence="9 10" key="1">
    <citation type="submission" date="2018-10" db="EMBL/GenBank/DDBJ databases">
        <title>Natronolimnobius sp. XQ-INN 246 isolated from Inner Mongolia Autonomous Region of China.</title>
        <authorList>
            <person name="Xue Q."/>
        </authorList>
    </citation>
    <scope>NUCLEOTIDE SEQUENCE [LARGE SCALE GENOMIC DNA]</scope>
    <source>
        <strain evidence="9 10">XQ-INN 246</strain>
    </source>
</reference>
<keyword evidence="2 8" id="KW-1003">Cell membrane</keyword>
<protein>
    <recommendedName>
        <fullName evidence="8">Fluoride-specific ion channel FluC</fullName>
    </recommendedName>
</protein>
<dbReference type="GO" id="GO:0062054">
    <property type="term" value="F:fluoride channel activity"/>
    <property type="evidence" value="ECO:0007669"/>
    <property type="project" value="UniProtKB-UniRule"/>
</dbReference>
<feature type="transmembrane region" description="Helical" evidence="8">
    <location>
        <begin position="97"/>
        <end position="121"/>
    </location>
</feature>
<evidence type="ECO:0000313" key="10">
    <source>
        <dbReference type="Proteomes" id="UP000318864"/>
    </source>
</evidence>
<feature type="transmembrane region" description="Helical" evidence="8">
    <location>
        <begin position="39"/>
        <end position="58"/>
    </location>
</feature>
<keyword evidence="8" id="KW-0407">Ion channel</keyword>
<dbReference type="AlphaFoldDB" id="A0A4S3TJ29"/>
<evidence type="ECO:0000256" key="4">
    <source>
        <dbReference type="ARBA" id="ARBA00022989"/>
    </source>
</evidence>